<gene>
    <name evidence="3" type="ORF">ACFPQ5_02665</name>
</gene>
<dbReference type="SUPFAM" id="SSF47240">
    <property type="entry name" value="Ferritin-like"/>
    <property type="match status" value="1"/>
</dbReference>
<keyword evidence="1" id="KW-0560">Oxidoreductase</keyword>
<organism evidence="3 4">
    <name type="scientific">Massilia suwonensis</name>
    <dbReference type="NCBI Taxonomy" id="648895"/>
    <lineage>
        <taxon>Bacteria</taxon>
        <taxon>Pseudomonadati</taxon>
        <taxon>Pseudomonadota</taxon>
        <taxon>Betaproteobacteria</taxon>
        <taxon>Burkholderiales</taxon>
        <taxon>Oxalobacteraceae</taxon>
        <taxon>Telluria group</taxon>
        <taxon>Massilia</taxon>
    </lineage>
</organism>
<evidence type="ECO:0000256" key="2">
    <source>
        <dbReference type="ARBA" id="ARBA00023033"/>
    </source>
</evidence>
<dbReference type="InterPro" id="IPR012348">
    <property type="entry name" value="RNR-like"/>
</dbReference>
<name>A0ABW0MJU9_9BURK</name>
<reference evidence="4" key="1">
    <citation type="journal article" date="2019" name="Int. J. Syst. Evol. Microbiol.">
        <title>The Global Catalogue of Microorganisms (GCM) 10K type strain sequencing project: providing services to taxonomists for standard genome sequencing and annotation.</title>
        <authorList>
            <consortium name="The Broad Institute Genomics Platform"/>
            <consortium name="The Broad Institute Genome Sequencing Center for Infectious Disease"/>
            <person name="Wu L."/>
            <person name="Ma J."/>
        </authorList>
    </citation>
    <scope>NUCLEOTIDE SEQUENCE [LARGE SCALE GENOMIC DNA]</scope>
    <source>
        <strain evidence="4">CCUG 43111</strain>
    </source>
</reference>
<keyword evidence="4" id="KW-1185">Reference proteome</keyword>
<dbReference type="Gene3D" id="1.10.620.20">
    <property type="entry name" value="Ribonucleotide Reductase, subunit A"/>
    <property type="match status" value="1"/>
</dbReference>
<dbReference type="InterPro" id="IPR003430">
    <property type="entry name" value="Phenol_Hydrox"/>
</dbReference>
<comment type="caution">
    <text evidence="3">The sequence shown here is derived from an EMBL/GenBank/DDBJ whole genome shotgun (WGS) entry which is preliminary data.</text>
</comment>
<dbReference type="PIRSF" id="PIRSF000040">
    <property type="entry name" value="MMOH_comp"/>
    <property type="match status" value="1"/>
</dbReference>
<dbReference type="GO" id="GO:0004497">
    <property type="term" value="F:monooxygenase activity"/>
    <property type="evidence" value="ECO:0007669"/>
    <property type="project" value="UniProtKB-KW"/>
</dbReference>
<dbReference type="InterPro" id="IPR009078">
    <property type="entry name" value="Ferritin-like_SF"/>
</dbReference>
<keyword evidence="2 3" id="KW-0503">Monooxygenase</keyword>
<dbReference type="CDD" id="cd01058">
    <property type="entry name" value="AAMH_B"/>
    <property type="match status" value="1"/>
</dbReference>
<protein>
    <submittedName>
        <fullName evidence="3">Aromatic/alkene monooxygenase hydroxylase subunit beta</fullName>
    </submittedName>
</protein>
<evidence type="ECO:0000256" key="1">
    <source>
        <dbReference type="ARBA" id="ARBA00023002"/>
    </source>
</evidence>
<sequence>MQVDIKSLNIKPLRHTFDAVARFTGTDKPASRYLEATIGLQPETNFHYQPLWSKDRAIFDKRNTAIEMADWYRLLDPRQYYYGAWTITRSKQQDAAERNFAFVEKRQMLATIPAGLRAQIEYLLLPLRHLEYAANLNNCAMSAKGYGVSVTQATMMCAMDRLGIAQYITRIGLMLADGTDTALKTAKAAWQNDPAWQGMRALAENMLVTEDWFELFVAQNVVLDGLLYPLVYQSFGNLASASGQTSFAMLTEFMSEWFDEHARWTGAVLKIAAAESPANKEQLAQWVGKWQPQVLQALQPVAAAAFGTQAGTELDACAGQLAERLAKSGL</sequence>
<evidence type="ECO:0000313" key="4">
    <source>
        <dbReference type="Proteomes" id="UP001596101"/>
    </source>
</evidence>
<dbReference type="EMBL" id="JBHSMR010000004">
    <property type="protein sequence ID" value="MFC5477076.1"/>
    <property type="molecule type" value="Genomic_DNA"/>
</dbReference>
<evidence type="ECO:0000313" key="3">
    <source>
        <dbReference type="EMBL" id="MFC5477076.1"/>
    </source>
</evidence>
<proteinExistence type="predicted"/>
<dbReference type="RefSeq" id="WP_034303247.1">
    <property type="nucleotide sequence ID" value="NZ_JBHSMR010000004.1"/>
</dbReference>
<accession>A0ABW0MJU9</accession>
<dbReference type="Pfam" id="PF02332">
    <property type="entry name" value="Phenol_Hydrox"/>
    <property type="match status" value="1"/>
</dbReference>
<dbReference type="InterPro" id="IPR012078">
    <property type="entry name" value="MP_mOase_hydro"/>
</dbReference>
<dbReference type="Proteomes" id="UP001596101">
    <property type="component" value="Unassembled WGS sequence"/>
</dbReference>